<reference evidence="1" key="1">
    <citation type="journal article" date="2020" name="bioRxiv">
        <title>Hybrid origin of Populus tomentosa Carr. identified through genome sequencing and phylogenomic analysis.</title>
        <authorList>
            <person name="An X."/>
            <person name="Gao K."/>
            <person name="Chen Z."/>
            <person name="Li J."/>
            <person name="Yang X."/>
            <person name="Yang X."/>
            <person name="Zhou J."/>
            <person name="Guo T."/>
            <person name="Zhao T."/>
            <person name="Huang S."/>
            <person name="Miao D."/>
            <person name="Khan W.U."/>
            <person name="Rao P."/>
            <person name="Ye M."/>
            <person name="Lei B."/>
            <person name="Liao W."/>
            <person name="Wang J."/>
            <person name="Ji L."/>
            <person name="Li Y."/>
            <person name="Guo B."/>
            <person name="Mustafa N.S."/>
            <person name="Li S."/>
            <person name="Yun Q."/>
            <person name="Keller S.R."/>
            <person name="Mao J."/>
            <person name="Zhang R."/>
            <person name="Strauss S.H."/>
        </authorList>
    </citation>
    <scope>NUCLEOTIDE SEQUENCE</scope>
    <source>
        <strain evidence="1">GM15</strain>
        <tissue evidence="1">Leaf</tissue>
    </source>
</reference>
<proteinExistence type="predicted"/>
<accession>A0A8X8AU52</accession>
<dbReference type="Proteomes" id="UP000886885">
    <property type="component" value="Chromosome 1D"/>
</dbReference>
<evidence type="ECO:0000313" key="1">
    <source>
        <dbReference type="EMBL" id="KAG6790818.1"/>
    </source>
</evidence>
<comment type="caution">
    <text evidence="1">The sequence shown here is derived from an EMBL/GenBank/DDBJ whole genome shotgun (WGS) entry which is preliminary data.</text>
</comment>
<gene>
    <name evidence="1" type="ORF">POTOM_006986</name>
</gene>
<name>A0A8X8AU52_POPTO</name>
<keyword evidence="2" id="KW-1185">Reference proteome</keyword>
<organism evidence="1 2">
    <name type="scientific">Populus tomentosa</name>
    <name type="common">Chinese white poplar</name>
    <dbReference type="NCBI Taxonomy" id="118781"/>
    <lineage>
        <taxon>Eukaryota</taxon>
        <taxon>Viridiplantae</taxon>
        <taxon>Streptophyta</taxon>
        <taxon>Embryophyta</taxon>
        <taxon>Tracheophyta</taxon>
        <taxon>Spermatophyta</taxon>
        <taxon>Magnoliopsida</taxon>
        <taxon>eudicotyledons</taxon>
        <taxon>Gunneridae</taxon>
        <taxon>Pentapetalae</taxon>
        <taxon>rosids</taxon>
        <taxon>fabids</taxon>
        <taxon>Malpighiales</taxon>
        <taxon>Salicaceae</taxon>
        <taxon>Saliceae</taxon>
        <taxon>Populus</taxon>
    </lineage>
</organism>
<protein>
    <submittedName>
        <fullName evidence="1">Uncharacterized protein</fullName>
    </submittedName>
</protein>
<sequence>MLMMKMNSYSSYTSHVARIDADTQFNSNRLNLNQMMKAYGEHDSGVTAGGSTSRSISSMLILIDLCSIWSMIVWAGAELGESYAMAFAKADLGSGLLG</sequence>
<dbReference type="AlphaFoldDB" id="A0A8X8AU52"/>
<dbReference type="EMBL" id="JAAWWB010000002">
    <property type="protein sequence ID" value="KAG6790818.1"/>
    <property type="molecule type" value="Genomic_DNA"/>
</dbReference>
<evidence type="ECO:0000313" key="2">
    <source>
        <dbReference type="Proteomes" id="UP000886885"/>
    </source>
</evidence>